<gene>
    <name evidence="3" type="ORF">BN874_1920010</name>
</gene>
<dbReference type="SUPFAM" id="SSF56349">
    <property type="entry name" value="DNA breaking-rejoining enzymes"/>
    <property type="match status" value="1"/>
</dbReference>
<feature type="domain" description="Tyr recombinase" evidence="2">
    <location>
        <begin position="1"/>
        <end position="76"/>
    </location>
</feature>
<reference evidence="3 4" key="1">
    <citation type="journal article" date="2014" name="ISME J.">
        <title>Candidatus Competibacter-lineage genomes retrieved from metagenomes reveal functional metabolic diversity.</title>
        <authorList>
            <person name="McIlroy S.J."/>
            <person name="Albertsen M."/>
            <person name="Andresen E.K."/>
            <person name="Saunders A.M."/>
            <person name="Kristiansen R."/>
            <person name="Stokholm-Bjerregaard M."/>
            <person name="Nielsen K.L."/>
            <person name="Nielsen P.H."/>
        </authorList>
    </citation>
    <scope>NUCLEOTIDE SEQUENCE [LARGE SCALE GENOMIC DNA]</scope>
    <source>
        <strain evidence="3 4">Run_B_J11</strain>
    </source>
</reference>
<dbReference type="GO" id="GO:0003677">
    <property type="term" value="F:DNA binding"/>
    <property type="evidence" value="ECO:0007669"/>
    <property type="project" value="InterPro"/>
</dbReference>
<comment type="caution">
    <text evidence="3">The sequence shown here is derived from an EMBL/GenBank/DDBJ whole genome shotgun (WGS) entry which is preliminary data.</text>
</comment>
<dbReference type="GO" id="GO:0015074">
    <property type="term" value="P:DNA integration"/>
    <property type="evidence" value="ECO:0007669"/>
    <property type="project" value="InterPro"/>
</dbReference>
<evidence type="ECO:0000259" key="2">
    <source>
        <dbReference type="PROSITE" id="PS51898"/>
    </source>
</evidence>
<dbReference type="Pfam" id="PF00589">
    <property type="entry name" value="Phage_integrase"/>
    <property type="match status" value="1"/>
</dbReference>
<dbReference type="InterPro" id="IPR011010">
    <property type="entry name" value="DNA_brk_join_enz"/>
</dbReference>
<evidence type="ECO:0000256" key="1">
    <source>
        <dbReference type="ARBA" id="ARBA00023172"/>
    </source>
</evidence>
<proteinExistence type="predicted"/>
<name>A0A7U7GB00_9GAMM</name>
<sequence length="76" mass="9022">MARDATLIRVAYRHGLRVSERVRLRWDQVDLQHGLLHVTRRKHGIASVHPLLRALHRLQRDTRRRPTCSSASVRRR</sequence>
<dbReference type="AlphaFoldDB" id="A0A7U7GB00"/>
<dbReference type="GO" id="GO:0006310">
    <property type="term" value="P:DNA recombination"/>
    <property type="evidence" value="ECO:0007669"/>
    <property type="project" value="UniProtKB-KW"/>
</dbReference>
<dbReference type="Gene3D" id="1.10.443.10">
    <property type="entry name" value="Intergrase catalytic core"/>
    <property type="match status" value="1"/>
</dbReference>
<dbReference type="Proteomes" id="UP000019184">
    <property type="component" value="Unassembled WGS sequence"/>
</dbReference>
<dbReference type="EMBL" id="CBTK010000104">
    <property type="protein sequence ID" value="CDH44843.1"/>
    <property type="molecule type" value="Genomic_DNA"/>
</dbReference>
<organism evidence="3 4">
    <name type="scientific">Candidatus Contendobacter odensis Run_B_J11</name>
    <dbReference type="NCBI Taxonomy" id="1400861"/>
    <lineage>
        <taxon>Bacteria</taxon>
        <taxon>Pseudomonadati</taxon>
        <taxon>Pseudomonadota</taxon>
        <taxon>Gammaproteobacteria</taxon>
        <taxon>Candidatus Competibacteraceae</taxon>
        <taxon>Candidatus Contendibacter</taxon>
    </lineage>
</organism>
<accession>A0A7U7GB00</accession>
<evidence type="ECO:0000313" key="4">
    <source>
        <dbReference type="Proteomes" id="UP000019184"/>
    </source>
</evidence>
<protein>
    <submittedName>
        <fullName evidence="3">Integrase family protein</fullName>
    </submittedName>
</protein>
<dbReference type="InterPro" id="IPR002104">
    <property type="entry name" value="Integrase_catalytic"/>
</dbReference>
<keyword evidence="4" id="KW-1185">Reference proteome</keyword>
<evidence type="ECO:0000313" key="3">
    <source>
        <dbReference type="EMBL" id="CDH44843.1"/>
    </source>
</evidence>
<keyword evidence="1" id="KW-0233">DNA recombination</keyword>
<dbReference type="InterPro" id="IPR013762">
    <property type="entry name" value="Integrase-like_cat_sf"/>
</dbReference>
<dbReference type="PROSITE" id="PS51898">
    <property type="entry name" value="TYR_RECOMBINASE"/>
    <property type="match status" value="1"/>
</dbReference>